<gene>
    <name evidence="8" type="ORF">WJX74_004595</name>
</gene>
<dbReference type="InterPro" id="IPR017901">
    <property type="entry name" value="C-CAP_CF_C-like"/>
</dbReference>
<comment type="subcellular location">
    <subcellularLocation>
        <location evidence="1">Cytoplasm</location>
    </subcellularLocation>
</comment>
<organism evidence="8 9">
    <name type="scientific">Apatococcus lobatus</name>
    <dbReference type="NCBI Taxonomy" id="904363"/>
    <lineage>
        <taxon>Eukaryota</taxon>
        <taxon>Viridiplantae</taxon>
        <taxon>Chlorophyta</taxon>
        <taxon>core chlorophytes</taxon>
        <taxon>Trebouxiophyceae</taxon>
        <taxon>Chlorellales</taxon>
        <taxon>Chlorellaceae</taxon>
        <taxon>Apatococcus</taxon>
    </lineage>
</organism>
<evidence type="ECO:0000256" key="3">
    <source>
        <dbReference type="ARBA" id="ARBA00022490"/>
    </source>
</evidence>
<name>A0AAW1S3J1_9CHLO</name>
<dbReference type="InterPro" id="IPR031925">
    <property type="entry name" value="TBCC_N"/>
</dbReference>
<dbReference type="Proteomes" id="UP001438707">
    <property type="component" value="Unassembled WGS sequence"/>
</dbReference>
<evidence type="ECO:0000313" key="9">
    <source>
        <dbReference type="Proteomes" id="UP001438707"/>
    </source>
</evidence>
<evidence type="ECO:0000256" key="6">
    <source>
        <dbReference type="SAM" id="MobiDB-lite"/>
    </source>
</evidence>
<dbReference type="PANTHER" id="PTHR15139:SF0">
    <property type="entry name" value="TUBULIN-SPECIFIC CHAPERONE C"/>
    <property type="match status" value="1"/>
</dbReference>
<dbReference type="Gene3D" id="1.20.58.1250">
    <property type="entry name" value="Tubulin Binding Cofactor C, N-terminal domain"/>
    <property type="match status" value="1"/>
</dbReference>
<dbReference type="InterPro" id="IPR012945">
    <property type="entry name" value="Tubulin-bd_cofactor_C_dom"/>
</dbReference>
<dbReference type="AlphaFoldDB" id="A0AAW1S3J1"/>
<sequence length="377" mass="40330">MSETLSRPAVHSLLPAHLQKRFAARDAERRSRRDDLADGSEVGSQDAVAYFQKFQAQRTQLEDSLQKLSRQGLAGQQEAPEELQRLESDINSLDQAIVKASSFLPHHDQASYQTALLGLRRSLQAARGLSKPPGKFSFSKRAASRAQPQGTGEAATASHTAHLSEAAAPNGSAPGASRKHHDSASSSGASDDLAGTCSQAEPAGQGTSRGNAARQQPLGSVCGRHDEEILRGPPELEGRDVLLQDLTGCTLRLHGAMASLRIDRVERCTIHTGPVQGAAFVQEVRDSMLILAAHQVRMHSSTNVTARLRVGSNPVVEGCKGMQFGPYTLSFPGLPELLSAAGLQEDNQNWGDVLDFGWIKSSPSPNWSLIAEAPDSL</sequence>
<feature type="compositionally biased region" description="Basic and acidic residues" evidence="6">
    <location>
        <begin position="23"/>
        <end position="36"/>
    </location>
</feature>
<dbReference type="GO" id="GO:0015631">
    <property type="term" value="F:tubulin binding"/>
    <property type="evidence" value="ECO:0007669"/>
    <property type="project" value="InterPro"/>
</dbReference>
<reference evidence="8 9" key="1">
    <citation type="journal article" date="2024" name="Nat. Commun.">
        <title>Phylogenomics reveals the evolutionary origins of lichenization in chlorophyte algae.</title>
        <authorList>
            <person name="Puginier C."/>
            <person name="Libourel C."/>
            <person name="Otte J."/>
            <person name="Skaloud P."/>
            <person name="Haon M."/>
            <person name="Grisel S."/>
            <person name="Petersen M."/>
            <person name="Berrin J.G."/>
            <person name="Delaux P.M."/>
            <person name="Dal Grande F."/>
            <person name="Keller J."/>
        </authorList>
    </citation>
    <scope>NUCLEOTIDE SEQUENCE [LARGE SCALE GENOMIC DNA]</scope>
    <source>
        <strain evidence="8 9">SAG 2145</strain>
    </source>
</reference>
<keyword evidence="4" id="KW-0007">Acetylation</keyword>
<dbReference type="Pfam" id="PF07986">
    <property type="entry name" value="TBCC"/>
    <property type="match status" value="1"/>
</dbReference>
<evidence type="ECO:0000256" key="1">
    <source>
        <dbReference type="ARBA" id="ARBA00004496"/>
    </source>
</evidence>
<evidence type="ECO:0000256" key="5">
    <source>
        <dbReference type="ARBA" id="ARBA00026055"/>
    </source>
</evidence>
<keyword evidence="3" id="KW-0963">Cytoplasm</keyword>
<dbReference type="EMBL" id="JALJOS010000004">
    <property type="protein sequence ID" value="KAK9840168.1"/>
    <property type="molecule type" value="Genomic_DNA"/>
</dbReference>
<dbReference type="InterPro" id="IPR027684">
    <property type="entry name" value="TBCC"/>
</dbReference>
<dbReference type="Gene3D" id="2.160.20.70">
    <property type="match status" value="1"/>
</dbReference>
<evidence type="ECO:0000256" key="2">
    <source>
        <dbReference type="ARBA" id="ARBA00008848"/>
    </source>
</evidence>
<proteinExistence type="inferred from homology"/>
<evidence type="ECO:0000256" key="4">
    <source>
        <dbReference type="ARBA" id="ARBA00022990"/>
    </source>
</evidence>
<feature type="region of interest" description="Disordered" evidence="6">
    <location>
        <begin position="22"/>
        <end position="43"/>
    </location>
</feature>
<protein>
    <recommendedName>
        <fullName evidence="7">C-CAP/cofactor C-like domain-containing protein</fullName>
    </recommendedName>
</protein>
<feature type="compositionally biased region" description="Polar residues" evidence="6">
    <location>
        <begin position="205"/>
        <end position="218"/>
    </location>
</feature>
<feature type="compositionally biased region" description="Low complexity" evidence="6">
    <location>
        <begin position="184"/>
        <end position="195"/>
    </location>
</feature>
<feature type="domain" description="C-CAP/cofactor C-like" evidence="7">
    <location>
        <begin position="202"/>
        <end position="358"/>
    </location>
</feature>
<accession>A0AAW1S3J1</accession>
<comment type="caution">
    <text evidence="8">The sequence shown here is derived from an EMBL/GenBank/DDBJ whole genome shotgun (WGS) entry which is preliminary data.</text>
</comment>
<dbReference type="Pfam" id="PF16752">
    <property type="entry name" value="TBCC_N"/>
    <property type="match status" value="1"/>
</dbReference>
<dbReference type="GO" id="GO:0007023">
    <property type="term" value="P:post-chaperonin tubulin folding pathway"/>
    <property type="evidence" value="ECO:0007669"/>
    <property type="project" value="InterPro"/>
</dbReference>
<feature type="compositionally biased region" description="Low complexity" evidence="6">
    <location>
        <begin position="166"/>
        <end position="176"/>
    </location>
</feature>
<dbReference type="InterPro" id="IPR038397">
    <property type="entry name" value="TBCC_N_sf"/>
</dbReference>
<evidence type="ECO:0000313" key="8">
    <source>
        <dbReference type="EMBL" id="KAK9840168.1"/>
    </source>
</evidence>
<comment type="similarity">
    <text evidence="2">Belongs to the TBCC family.</text>
</comment>
<comment type="subunit">
    <text evidence="5">Supercomplex made of cofactors A to E. Cofactors A and D function by capturing and stabilizing tubulin in a quasi-native conformation. Cofactor E binds to the cofactor D-tubulin complex; interaction with cofactor C then causes the release of tubulin polypeptides that are committed to the native state.</text>
</comment>
<feature type="region of interest" description="Disordered" evidence="6">
    <location>
        <begin position="128"/>
        <end position="219"/>
    </location>
</feature>
<dbReference type="PANTHER" id="PTHR15139">
    <property type="entry name" value="TUBULIN FOLDING COFACTOR C"/>
    <property type="match status" value="1"/>
</dbReference>
<keyword evidence="9" id="KW-1185">Reference proteome</keyword>
<dbReference type="InterPro" id="IPR016098">
    <property type="entry name" value="CAP/MinC_C"/>
</dbReference>
<dbReference type="GO" id="GO:0007021">
    <property type="term" value="P:tubulin complex assembly"/>
    <property type="evidence" value="ECO:0007669"/>
    <property type="project" value="TreeGrafter"/>
</dbReference>
<evidence type="ECO:0000259" key="7">
    <source>
        <dbReference type="PROSITE" id="PS51329"/>
    </source>
</evidence>
<dbReference type="PROSITE" id="PS51329">
    <property type="entry name" value="C_CAP_COFACTOR_C"/>
    <property type="match status" value="1"/>
</dbReference>
<dbReference type="GO" id="GO:0005737">
    <property type="term" value="C:cytoplasm"/>
    <property type="evidence" value="ECO:0007669"/>
    <property type="project" value="UniProtKB-SubCell"/>
</dbReference>